<proteinExistence type="predicted"/>
<accession>A0ACD4B895</accession>
<organism evidence="1 2">
    <name type="scientific">Microbacterium maritypicum</name>
    <name type="common">Microbacterium liquefaciens</name>
    <dbReference type="NCBI Taxonomy" id="33918"/>
    <lineage>
        <taxon>Bacteria</taxon>
        <taxon>Bacillati</taxon>
        <taxon>Actinomycetota</taxon>
        <taxon>Actinomycetes</taxon>
        <taxon>Micrococcales</taxon>
        <taxon>Microbacteriaceae</taxon>
        <taxon>Microbacterium</taxon>
    </lineage>
</organism>
<reference evidence="1" key="1">
    <citation type="submission" date="2022-07" db="EMBL/GenBank/DDBJ databases">
        <title>Complete genome of DND4.</title>
        <authorList>
            <person name="Cao G."/>
        </authorList>
    </citation>
    <scope>NUCLEOTIDE SEQUENCE</scope>
    <source>
        <strain evidence="1">DND4</strain>
    </source>
</reference>
<dbReference type="Proteomes" id="UP001060245">
    <property type="component" value="Chromosome"/>
</dbReference>
<evidence type="ECO:0000313" key="1">
    <source>
        <dbReference type="EMBL" id="UTT53768.1"/>
    </source>
</evidence>
<sequence length="76" mass="8508">MSAPANVPTLDKLAYSLPNFAKAVDVSLEKIRQHIKRGELVPSYVDSKPLIMREEGERWLRSRPAERSGDLESVAS</sequence>
<evidence type="ECO:0000313" key="2">
    <source>
        <dbReference type="Proteomes" id="UP001060245"/>
    </source>
</evidence>
<protein>
    <submittedName>
        <fullName evidence="1">Uncharacterized protein</fullName>
    </submittedName>
</protein>
<name>A0ACD4B895_MICMQ</name>
<dbReference type="EMBL" id="CP101471">
    <property type="protein sequence ID" value="UTT53768.1"/>
    <property type="molecule type" value="Genomic_DNA"/>
</dbReference>
<gene>
    <name evidence="1" type="ORF">NMQ05_04095</name>
</gene>
<keyword evidence="2" id="KW-1185">Reference proteome</keyword>